<sequence length="216" mass="23569">MRRVLFLAFSLILLSCNSLHSAAPETIDLVKPDKSRGSSVLKAMNDRESLREYAPGKINDQDLSDLLWAANGINRPESGKRTAPSAMNKQEIDLYVVFPEGTYLYQPQSHSLKLIAKGDHRNLVAGGQDFVKTAPLSIVMVADLSKFGNIPDDHAQLAGSLDAGIVSQNINLFCSSIGLATVPRITMDIPGLKKILNLSDNQKPMINNPIGYPKNK</sequence>
<feature type="domain" description="Nitroreductase" evidence="2">
    <location>
        <begin position="46"/>
        <end position="212"/>
    </location>
</feature>
<comment type="caution">
    <text evidence="3">The sequence shown here is derived from an EMBL/GenBank/DDBJ whole genome shotgun (WGS) entry which is preliminary data.</text>
</comment>
<dbReference type="RefSeq" id="WP_255027978.1">
    <property type="nucleotide sequence ID" value="NZ_JANDHW010000012.1"/>
</dbReference>
<evidence type="ECO:0000259" key="2">
    <source>
        <dbReference type="Pfam" id="PF00881"/>
    </source>
</evidence>
<dbReference type="Gene3D" id="3.40.109.10">
    <property type="entry name" value="NADH Oxidase"/>
    <property type="match status" value="1"/>
</dbReference>
<dbReference type="PROSITE" id="PS51257">
    <property type="entry name" value="PROKAR_LIPOPROTEIN"/>
    <property type="match status" value="1"/>
</dbReference>
<dbReference type="EMBL" id="JANDHW010000012">
    <property type="protein sequence ID" value="MCP9612643.1"/>
    <property type="molecule type" value="Genomic_DNA"/>
</dbReference>
<dbReference type="InterPro" id="IPR052544">
    <property type="entry name" value="Bacteriocin_Proc_Enz"/>
</dbReference>
<organism evidence="3 4">
    <name type="scientific">Coprobacter tertius</name>
    <dbReference type="NCBI Taxonomy" id="2944915"/>
    <lineage>
        <taxon>Bacteria</taxon>
        <taxon>Pseudomonadati</taxon>
        <taxon>Bacteroidota</taxon>
        <taxon>Bacteroidia</taxon>
        <taxon>Bacteroidales</taxon>
        <taxon>Barnesiellaceae</taxon>
        <taxon>Coprobacter</taxon>
    </lineage>
</organism>
<feature type="chain" id="PRO_5046979016" evidence="1">
    <location>
        <begin position="23"/>
        <end position="216"/>
    </location>
</feature>
<dbReference type="InterPro" id="IPR029479">
    <property type="entry name" value="Nitroreductase"/>
</dbReference>
<feature type="signal peptide" evidence="1">
    <location>
        <begin position="1"/>
        <end position="22"/>
    </location>
</feature>
<dbReference type="PANTHER" id="PTHR43745:SF2">
    <property type="entry name" value="NITROREDUCTASE MJ1384-RELATED"/>
    <property type="match status" value="1"/>
</dbReference>
<dbReference type="Pfam" id="PF00881">
    <property type="entry name" value="Nitroreductase"/>
    <property type="match status" value="1"/>
</dbReference>
<dbReference type="Proteomes" id="UP001205603">
    <property type="component" value="Unassembled WGS sequence"/>
</dbReference>
<evidence type="ECO:0000256" key="1">
    <source>
        <dbReference type="SAM" id="SignalP"/>
    </source>
</evidence>
<dbReference type="PANTHER" id="PTHR43745">
    <property type="entry name" value="NITROREDUCTASE MJ1384-RELATED"/>
    <property type="match status" value="1"/>
</dbReference>
<dbReference type="SUPFAM" id="SSF55469">
    <property type="entry name" value="FMN-dependent nitroreductase-like"/>
    <property type="match status" value="1"/>
</dbReference>
<accession>A0ABT1MJ41</accession>
<proteinExistence type="predicted"/>
<dbReference type="CDD" id="cd02142">
    <property type="entry name" value="McbC_SagB-like_oxidoreductase"/>
    <property type="match status" value="1"/>
</dbReference>
<evidence type="ECO:0000313" key="4">
    <source>
        <dbReference type="Proteomes" id="UP001205603"/>
    </source>
</evidence>
<keyword evidence="4" id="KW-1185">Reference proteome</keyword>
<keyword evidence="1" id="KW-0732">Signal</keyword>
<protein>
    <submittedName>
        <fullName evidence="3">SagB/ThcOx family dehydrogenase</fullName>
    </submittedName>
</protein>
<name>A0ABT1MJ41_9BACT</name>
<evidence type="ECO:0000313" key="3">
    <source>
        <dbReference type="EMBL" id="MCP9612643.1"/>
    </source>
</evidence>
<reference evidence="3 4" key="1">
    <citation type="submission" date="2022-07" db="EMBL/GenBank/DDBJ databases">
        <title>Fecal culturing of patients with breast cancer.</title>
        <authorList>
            <person name="Teng N.M.Y."/>
            <person name="Kiu R."/>
            <person name="Evans R."/>
            <person name="Baker D.J."/>
            <person name="Zenner C."/>
            <person name="Robinson S.D."/>
            <person name="Hall L.J."/>
        </authorList>
    </citation>
    <scope>NUCLEOTIDE SEQUENCE [LARGE SCALE GENOMIC DNA]</scope>
    <source>
        <strain evidence="3 4">LH1063</strain>
    </source>
</reference>
<dbReference type="InterPro" id="IPR000415">
    <property type="entry name" value="Nitroreductase-like"/>
</dbReference>
<gene>
    <name evidence="3" type="ORF">NMU02_11125</name>
</gene>